<dbReference type="SUPFAM" id="SSF55298">
    <property type="entry name" value="YjgF-like"/>
    <property type="match status" value="1"/>
</dbReference>
<dbReference type="EC" id="5.4.99.5" evidence="1 3"/>
<dbReference type="GO" id="GO:0046417">
    <property type="term" value="P:chorismate metabolic process"/>
    <property type="evidence" value="ECO:0007669"/>
    <property type="project" value="TreeGrafter"/>
</dbReference>
<comment type="caution">
    <text evidence="4">The sequence shown here is derived from an EMBL/GenBank/DDBJ whole genome shotgun (WGS) entry which is preliminary data.</text>
</comment>
<feature type="binding site" evidence="2">
    <location>
        <position position="108"/>
    </location>
    <ligand>
        <name>prephenate</name>
        <dbReference type="ChEBI" id="CHEBI:29934"/>
    </ligand>
</feature>
<dbReference type="Gene3D" id="3.30.1330.40">
    <property type="entry name" value="RutC-like"/>
    <property type="match status" value="1"/>
</dbReference>
<protein>
    <recommendedName>
        <fullName evidence="1 3">chorismate mutase</fullName>
        <ecNumber evidence="1 3">5.4.99.5</ecNumber>
    </recommendedName>
</protein>
<evidence type="ECO:0000256" key="1">
    <source>
        <dbReference type="NCBIfam" id="TIGR01796"/>
    </source>
</evidence>
<keyword evidence="3 4" id="KW-0413">Isomerase</keyword>
<accession>A0A7X0HSB5</accession>
<dbReference type="UniPathway" id="UPA00120">
    <property type="reaction ID" value="UER00203"/>
</dbReference>
<gene>
    <name evidence="4" type="ORF">HNR53_001305</name>
</gene>
<evidence type="ECO:0000256" key="2">
    <source>
        <dbReference type="PIRSR" id="PIRSR005965-1"/>
    </source>
</evidence>
<dbReference type="EMBL" id="JACHGK010000003">
    <property type="protein sequence ID" value="MBB6444696.1"/>
    <property type="molecule type" value="Genomic_DNA"/>
</dbReference>
<name>A0A7X0HSB5_9BACI</name>
<proteinExistence type="predicted"/>
<dbReference type="CDD" id="cd02185">
    <property type="entry name" value="AroH"/>
    <property type="match status" value="1"/>
</dbReference>
<sequence>MFRGVRGAITIQENTEQGVLQATDRLFTQLISENGIEPEQVASVFISVTDDITTEAFPARAMRTMEGWEYVPVMCMKEIDVKGALEKCIRVMMHINTDKDQREIKHVYLEGAQVLRPDLQS</sequence>
<feature type="binding site" evidence="2">
    <location>
        <position position="6"/>
    </location>
    <ligand>
        <name>prephenate</name>
        <dbReference type="ChEBI" id="CHEBI:29934"/>
    </ligand>
</feature>
<keyword evidence="2 3" id="KW-0028">Amino-acid biosynthesis</keyword>
<feature type="binding site" evidence="2">
    <location>
        <position position="90"/>
    </location>
    <ligand>
        <name>prephenate</name>
        <dbReference type="ChEBI" id="CHEBI:29934"/>
    </ligand>
</feature>
<dbReference type="AlphaFoldDB" id="A0A7X0HSB5"/>
<dbReference type="PANTHER" id="PTHR21164">
    <property type="entry name" value="CHORISMATE MUTASE"/>
    <property type="match status" value="1"/>
</dbReference>
<organism evidence="4 5">
    <name type="scientific">Bacillus benzoevorans</name>
    <dbReference type="NCBI Taxonomy" id="1456"/>
    <lineage>
        <taxon>Bacteria</taxon>
        <taxon>Bacillati</taxon>
        <taxon>Bacillota</taxon>
        <taxon>Bacilli</taxon>
        <taxon>Bacillales</taxon>
        <taxon>Bacillaceae</taxon>
        <taxon>Bacillus</taxon>
    </lineage>
</organism>
<keyword evidence="5" id="KW-1185">Reference proteome</keyword>
<dbReference type="InterPro" id="IPR035959">
    <property type="entry name" value="RutC-like_sf"/>
</dbReference>
<dbReference type="Proteomes" id="UP000531594">
    <property type="component" value="Unassembled WGS sequence"/>
</dbReference>
<dbReference type="GO" id="GO:0004106">
    <property type="term" value="F:chorismate mutase activity"/>
    <property type="evidence" value="ECO:0007669"/>
    <property type="project" value="UniProtKB-UniRule"/>
</dbReference>
<dbReference type="PIRSF" id="PIRSF005965">
    <property type="entry name" value="Chor_mut_AroH"/>
    <property type="match status" value="1"/>
</dbReference>
<dbReference type="RefSeq" id="WP_184524013.1">
    <property type="nucleotide sequence ID" value="NZ_JACHGK010000003.1"/>
</dbReference>
<dbReference type="NCBIfam" id="TIGR01796">
    <property type="entry name" value="CM_mono_aroH"/>
    <property type="match status" value="1"/>
</dbReference>
<dbReference type="GO" id="GO:0008652">
    <property type="term" value="P:amino acid biosynthetic process"/>
    <property type="evidence" value="ECO:0007669"/>
    <property type="project" value="UniProtKB-UniRule"/>
</dbReference>
<dbReference type="Pfam" id="PF07736">
    <property type="entry name" value="CM_1"/>
    <property type="match status" value="1"/>
</dbReference>
<evidence type="ECO:0000256" key="3">
    <source>
        <dbReference type="PROSITE-ProRule" id="PRU00514"/>
    </source>
</evidence>
<dbReference type="PANTHER" id="PTHR21164:SF0">
    <property type="entry name" value="CHORISMATE MUTASE AROH"/>
    <property type="match status" value="1"/>
</dbReference>
<reference evidence="4 5" key="1">
    <citation type="submission" date="2020-08" db="EMBL/GenBank/DDBJ databases">
        <title>Genomic Encyclopedia of Type Strains, Phase IV (KMG-IV): sequencing the most valuable type-strain genomes for metagenomic binning, comparative biology and taxonomic classification.</title>
        <authorList>
            <person name="Goeker M."/>
        </authorList>
    </citation>
    <scope>NUCLEOTIDE SEQUENCE [LARGE SCALE GENOMIC DNA]</scope>
    <source>
        <strain evidence="4 5">DSM 5391</strain>
    </source>
</reference>
<dbReference type="PROSITE" id="PS51167">
    <property type="entry name" value="CHORISMATE_MUT_1"/>
    <property type="match status" value="1"/>
</dbReference>
<dbReference type="GO" id="GO:0009073">
    <property type="term" value="P:aromatic amino acid family biosynthetic process"/>
    <property type="evidence" value="ECO:0007669"/>
    <property type="project" value="UniProtKB-UniRule"/>
</dbReference>
<keyword evidence="2 3" id="KW-0057">Aromatic amino acid biosynthesis</keyword>
<evidence type="ECO:0000313" key="4">
    <source>
        <dbReference type="EMBL" id="MBB6444696.1"/>
    </source>
</evidence>
<dbReference type="InterPro" id="IPR008243">
    <property type="entry name" value="Chorismate_mutase_AroH"/>
</dbReference>
<comment type="catalytic activity">
    <reaction evidence="3">
        <text>chorismate = prephenate</text>
        <dbReference type="Rhea" id="RHEA:13897"/>
        <dbReference type="ChEBI" id="CHEBI:29748"/>
        <dbReference type="ChEBI" id="CHEBI:29934"/>
        <dbReference type="EC" id="5.4.99.5"/>
    </reaction>
</comment>
<evidence type="ECO:0000313" key="5">
    <source>
        <dbReference type="Proteomes" id="UP000531594"/>
    </source>
</evidence>